<organism evidence="1">
    <name type="scientific">Tanacetum cinerariifolium</name>
    <name type="common">Dalmatian daisy</name>
    <name type="synonym">Chrysanthemum cinerariifolium</name>
    <dbReference type="NCBI Taxonomy" id="118510"/>
    <lineage>
        <taxon>Eukaryota</taxon>
        <taxon>Viridiplantae</taxon>
        <taxon>Streptophyta</taxon>
        <taxon>Embryophyta</taxon>
        <taxon>Tracheophyta</taxon>
        <taxon>Spermatophyta</taxon>
        <taxon>Magnoliopsida</taxon>
        <taxon>eudicotyledons</taxon>
        <taxon>Gunneridae</taxon>
        <taxon>Pentapetalae</taxon>
        <taxon>asterids</taxon>
        <taxon>campanulids</taxon>
        <taxon>Asterales</taxon>
        <taxon>Asteraceae</taxon>
        <taxon>Asteroideae</taxon>
        <taxon>Anthemideae</taxon>
        <taxon>Anthemidinae</taxon>
        <taxon>Tanacetum</taxon>
    </lineage>
</organism>
<protein>
    <submittedName>
        <fullName evidence="1">Uncharacterized protein</fullName>
    </submittedName>
</protein>
<accession>A0A699XET0</accession>
<reference evidence="1" key="1">
    <citation type="journal article" date="2019" name="Sci. Rep.">
        <title>Draft genome of Tanacetum cinerariifolium, the natural source of mosquito coil.</title>
        <authorList>
            <person name="Yamashiro T."/>
            <person name="Shiraishi A."/>
            <person name="Satake H."/>
            <person name="Nakayama K."/>
        </authorList>
    </citation>
    <scope>NUCLEOTIDE SEQUENCE</scope>
</reference>
<proteinExistence type="predicted"/>
<feature type="non-terminal residue" evidence="1">
    <location>
        <position position="35"/>
    </location>
</feature>
<sequence length="35" mass="3584">VCGYSPGEGKSLSLYVPSDAVEADIPPSSKGKCIE</sequence>
<dbReference type="EMBL" id="BKCJ011813377">
    <property type="protein sequence ID" value="GFD55044.1"/>
    <property type="molecule type" value="Genomic_DNA"/>
</dbReference>
<dbReference type="AlphaFoldDB" id="A0A699XET0"/>
<comment type="caution">
    <text evidence="1">The sequence shown here is derived from an EMBL/GenBank/DDBJ whole genome shotgun (WGS) entry which is preliminary data.</text>
</comment>
<gene>
    <name evidence="1" type="ORF">Tci_927013</name>
</gene>
<feature type="non-terminal residue" evidence="1">
    <location>
        <position position="1"/>
    </location>
</feature>
<evidence type="ECO:0000313" key="1">
    <source>
        <dbReference type="EMBL" id="GFD55044.1"/>
    </source>
</evidence>
<name>A0A699XET0_TANCI</name>